<evidence type="ECO:0000259" key="3">
    <source>
        <dbReference type="Pfam" id="PF00496"/>
    </source>
</evidence>
<dbReference type="AlphaFoldDB" id="A0A923LCF2"/>
<protein>
    <submittedName>
        <fullName evidence="4">ABC transporter substrate-binding protein</fullName>
    </submittedName>
</protein>
<accession>A0A923LCF2</accession>
<keyword evidence="5" id="KW-1185">Reference proteome</keyword>
<dbReference type="Pfam" id="PF00496">
    <property type="entry name" value="SBP_bac_5"/>
    <property type="match status" value="1"/>
</dbReference>
<dbReference type="GO" id="GO:1904680">
    <property type="term" value="F:peptide transmembrane transporter activity"/>
    <property type="evidence" value="ECO:0007669"/>
    <property type="project" value="TreeGrafter"/>
</dbReference>
<sequence>MKTWKKSAAIVLALMMAAGSLTGCGGNKAKENSSNTDKNSTEDTAGKTSFVFGDTTFNPENEEADVNPHNTYAGWACIRYGIGETLFHYSDSMEIEPWLAESYENPDELTWVIQLRDDVTFSSGRKLDAEAVKECLEHLVAVHERAKGDLLIDSITADGQTLTIKTTEPRPTLLNYLSDPYGCIIDMEAGITDDGVVSGTGPYKVVSLVSGERLELEKNDTYWNGTPGFDTITVRTISDGDTLTMALQSGEIDAAYGMPYASYPLFQNDNYTFSSCATSRAFFAHMNFESPIIQDAAVRKAIAMGIDKESFVNTLLDGNGYAAIGVYPDNFSFGGDAVHTENYDPEGAKQVLEDAGWTDTDGDGIREKDGTKLAIRWLTYPSRQELPLLAESVQATLKDIGIDVSINSTADHNSIRKDSSAWDVYASAMVTAPTGDPEYFFTTHCLDSSAVNNGHYHSDKLEALEAEMAGTFDTERRSELAVEMQQTILDDNAFVFCSHLKMSMISKAGVTGLVAHPCDFYEITVDLAPVNE</sequence>
<dbReference type="EMBL" id="JACOOR010000004">
    <property type="protein sequence ID" value="MBC5659615.1"/>
    <property type="molecule type" value="Genomic_DNA"/>
</dbReference>
<dbReference type="RefSeq" id="WP_186871930.1">
    <property type="nucleotide sequence ID" value="NZ_JACOOR010000004.1"/>
</dbReference>
<dbReference type="InterPro" id="IPR000914">
    <property type="entry name" value="SBP_5_dom"/>
</dbReference>
<dbReference type="Gene3D" id="3.10.105.10">
    <property type="entry name" value="Dipeptide-binding Protein, Domain 3"/>
    <property type="match status" value="1"/>
</dbReference>
<dbReference type="PANTHER" id="PTHR30290:SF81">
    <property type="entry name" value="OLIGOPEPTIDE-BINDING PROTEIN OPPA"/>
    <property type="match status" value="1"/>
</dbReference>
<feature type="domain" description="Solute-binding protein family 5" evidence="3">
    <location>
        <begin position="94"/>
        <end position="445"/>
    </location>
</feature>
<evidence type="ECO:0000256" key="1">
    <source>
        <dbReference type="SAM" id="MobiDB-lite"/>
    </source>
</evidence>
<reference evidence="4" key="1">
    <citation type="submission" date="2020-08" db="EMBL/GenBank/DDBJ databases">
        <title>Genome public.</title>
        <authorList>
            <person name="Liu C."/>
            <person name="Sun Q."/>
        </authorList>
    </citation>
    <scope>NUCLEOTIDE SEQUENCE</scope>
    <source>
        <strain evidence="4">NSJ-68</strain>
    </source>
</reference>
<feature type="chain" id="PRO_5039040073" evidence="2">
    <location>
        <begin position="24"/>
        <end position="532"/>
    </location>
</feature>
<keyword evidence="2" id="KW-0732">Signal</keyword>
<dbReference type="InterPro" id="IPR039424">
    <property type="entry name" value="SBP_5"/>
</dbReference>
<dbReference type="SUPFAM" id="SSF53850">
    <property type="entry name" value="Periplasmic binding protein-like II"/>
    <property type="match status" value="1"/>
</dbReference>
<gene>
    <name evidence="4" type="ORF">H8S44_07520</name>
</gene>
<evidence type="ECO:0000313" key="5">
    <source>
        <dbReference type="Proteomes" id="UP000649345"/>
    </source>
</evidence>
<proteinExistence type="predicted"/>
<dbReference type="InterPro" id="IPR030678">
    <property type="entry name" value="Peptide/Ni-bd"/>
</dbReference>
<comment type="caution">
    <text evidence="4">The sequence shown here is derived from an EMBL/GenBank/DDBJ whole genome shotgun (WGS) entry which is preliminary data.</text>
</comment>
<dbReference type="PANTHER" id="PTHR30290">
    <property type="entry name" value="PERIPLASMIC BINDING COMPONENT OF ABC TRANSPORTER"/>
    <property type="match status" value="1"/>
</dbReference>
<dbReference type="GO" id="GO:0042597">
    <property type="term" value="C:periplasmic space"/>
    <property type="evidence" value="ECO:0007669"/>
    <property type="project" value="UniProtKB-ARBA"/>
</dbReference>
<dbReference type="GO" id="GO:0015833">
    <property type="term" value="P:peptide transport"/>
    <property type="evidence" value="ECO:0007669"/>
    <property type="project" value="TreeGrafter"/>
</dbReference>
<dbReference type="PIRSF" id="PIRSF002741">
    <property type="entry name" value="MppA"/>
    <property type="match status" value="1"/>
</dbReference>
<dbReference type="GO" id="GO:0043190">
    <property type="term" value="C:ATP-binding cassette (ABC) transporter complex"/>
    <property type="evidence" value="ECO:0007669"/>
    <property type="project" value="InterPro"/>
</dbReference>
<dbReference type="Proteomes" id="UP000649345">
    <property type="component" value="Unassembled WGS sequence"/>
</dbReference>
<feature type="signal peptide" evidence="2">
    <location>
        <begin position="1"/>
        <end position="23"/>
    </location>
</feature>
<feature type="region of interest" description="Disordered" evidence="1">
    <location>
        <begin position="25"/>
        <end position="65"/>
    </location>
</feature>
<dbReference type="PROSITE" id="PS51257">
    <property type="entry name" value="PROKAR_LIPOPROTEIN"/>
    <property type="match status" value="1"/>
</dbReference>
<dbReference type="Gene3D" id="3.40.190.10">
    <property type="entry name" value="Periplasmic binding protein-like II"/>
    <property type="match status" value="1"/>
</dbReference>
<organism evidence="4 5">
    <name type="scientific">Anaerosacchariphilus hominis</name>
    <dbReference type="NCBI Taxonomy" id="2763017"/>
    <lineage>
        <taxon>Bacteria</taxon>
        <taxon>Bacillati</taxon>
        <taxon>Bacillota</taxon>
        <taxon>Clostridia</taxon>
        <taxon>Lachnospirales</taxon>
        <taxon>Lachnospiraceae</taxon>
        <taxon>Anaerosacchariphilus</taxon>
    </lineage>
</organism>
<name>A0A923LCF2_9FIRM</name>
<evidence type="ECO:0000256" key="2">
    <source>
        <dbReference type="SAM" id="SignalP"/>
    </source>
</evidence>
<dbReference type="CDD" id="cd08490">
    <property type="entry name" value="PBP2_NikA_DppA_OppA_like_3"/>
    <property type="match status" value="1"/>
</dbReference>
<evidence type="ECO:0000313" key="4">
    <source>
        <dbReference type="EMBL" id="MBC5659615.1"/>
    </source>
</evidence>